<dbReference type="AlphaFoldDB" id="A0A673JJ63"/>
<evidence type="ECO:0000256" key="2">
    <source>
        <dbReference type="ARBA" id="ARBA00022525"/>
    </source>
</evidence>
<comment type="subcellular location">
    <subcellularLocation>
        <location evidence="1">Secreted</location>
    </subcellularLocation>
</comment>
<name>A0A673JJ63_9TELE</name>
<dbReference type="InterPro" id="IPR050525">
    <property type="entry name" value="ECM_Assembly_Org"/>
</dbReference>
<evidence type="ECO:0000313" key="10">
    <source>
        <dbReference type="Ensembl" id="ENSSRHP00000050185.1"/>
    </source>
</evidence>
<evidence type="ECO:0000256" key="7">
    <source>
        <dbReference type="SAM" id="MobiDB-lite"/>
    </source>
</evidence>
<dbReference type="GO" id="GO:0005576">
    <property type="term" value="C:extracellular region"/>
    <property type="evidence" value="ECO:0007669"/>
    <property type="project" value="UniProtKB-SubCell"/>
</dbReference>
<feature type="domain" description="VWFA" evidence="9">
    <location>
        <begin position="175"/>
        <end position="350"/>
    </location>
</feature>
<feature type="compositionally biased region" description="Low complexity" evidence="7">
    <location>
        <begin position="141"/>
        <end position="161"/>
    </location>
</feature>
<evidence type="ECO:0000256" key="1">
    <source>
        <dbReference type="ARBA" id="ARBA00004613"/>
    </source>
</evidence>
<evidence type="ECO:0000256" key="8">
    <source>
        <dbReference type="SAM" id="SignalP"/>
    </source>
</evidence>
<dbReference type="Proteomes" id="UP000472270">
    <property type="component" value="Unassembled WGS sequence"/>
</dbReference>
<dbReference type="GO" id="GO:0031012">
    <property type="term" value="C:extracellular matrix"/>
    <property type="evidence" value="ECO:0007669"/>
    <property type="project" value="UniProtKB-ARBA"/>
</dbReference>
<evidence type="ECO:0000313" key="11">
    <source>
        <dbReference type="Proteomes" id="UP000472270"/>
    </source>
</evidence>
<evidence type="ECO:0000256" key="3">
    <source>
        <dbReference type="ARBA" id="ARBA00022536"/>
    </source>
</evidence>
<dbReference type="PANTHER" id="PTHR24020">
    <property type="entry name" value="COLLAGEN ALPHA"/>
    <property type="match status" value="1"/>
</dbReference>
<reference evidence="10" key="1">
    <citation type="submission" date="2025-08" db="UniProtKB">
        <authorList>
            <consortium name="Ensembl"/>
        </authorList>
    </citation>
    <scope>IDENTIFICATION</scope>
</reference>
<dbReference type="Gene3D" id="1.20.5.30">
    <property type="match status" value="1"/>
</dbReference>
<evidence type="ECO:0000256" key="6">
    <source>
        <dbReference type="ARBA" id="ARBA00023157"/>
    </source>
</evidence>
<dbReference type="Pfam" id="PF10393">
    <property type="entry name" value="Matrilin_ccoil"/>
    <property type="match status" value="1"/>
</dbReference>
<gene>
    <name evidence="10" type="primary">LOC107757123</name>
</gene>
<keyword evidence="3" id="KW-0245">EGF-like domain</keyword>
<keyword evidence="11" id="KW-1185">Reference proteome</keyword>
<protein>
    <submittedName>
        <fullName evidence="10">Matrilin-3-like</fullName>
    </submittedName>
</protein>
<dbReference type="Pfam" id="PF00092">
    <property type="entry name" value="VWA"/>
    <property type="match status" value="1"/>
</dbReference>
<evidence type="ECO:0000256" key="5">
    <source>
        <dbReference type="ARBA" id="ARBA00022737"/>
    </source>
</evidence>
<dbReference type="Ensembl" id="ENSSRHT00000051601.1">
    <property type="protein sequence ID" value="ENSSRHP00000050185.1"/>
    <property type="gene ID" value="ENSSRHG00000025247.1"/>
</dbReference>
<dbReference type="FunFam" id="3.40.50.410:FF:000018">
    <property type="entry name" value="Matrilin 1"/>
    <property type="match status" value="1"/>
</dbReference>
<keyword evidence="4 8" id="KW-0732">Signal</keyword>
<evidence type="ECO:0000256" key="4">
    <source>
        <dbReference type="ARBA" id="ARBA00022729"/>
    </source>
</evidence>
<feature type="chain" id="PRO_5025552050" evidence="8">
    <location>
        <begin position="22"/>
        <end position="396"/>
    </location>
</feature>
<dbReference type="Gene3D" id="3.40.50.410">
    <property type="entry name" value="von Willebrand factor, type A domain"/>
    <property type="match status" value="1"/>
</dbReference>
<feature type="region of interest" description="Disordered" evidence="7">
    <location>
        <begin position="129"/>
        <end position="166"/>
    </location>
</feature>
<sequence>MTCFICIFVFCLSAFLMEAQGTYGPYVRNHNKLYADRQRSHFTPNMPGHGNSINFGAQGFNHRFYSYHHRNPHQHHHQRPPWKGPPFIYHRPALPVRPISPVHPVRSVVPTPPRMPVVLPVPTVPTPLTKVATLPPPPPTQTTATTTTTTTTTTSEPVNTPHGTTAPLCKSRPLDLVFIIDSSRSVRPAEFEKVKIFLSELVDSLDIGSDATRVALVNYASTVNIEFLLKKYFSKAEVKQAFSRIDPLSTGTMTGLAIKTTMEQVFTENAGARPLKKKIGKVAIIVTDGRPQDKVEEVAAAARASGIEIYAVGVDRADMRSLKLMASQPLDDHVFYVETYGVIEKLTSKFRETLCEEARGDLTENACMCEAQIAFQRKVHNSIQMLTMQQFDLHRA</sequence>
<feature type="signal peptide" evidence="8">
    <location>
        <begin position="1"/>
        <end position="21"/>
    </location>
</feature>
<dbReference type="InterPro" id="IPR036337">
    <property type="entry name" value="Matrilin_CC_sf"/>
</dbReference>
<keyword evidence="2" id="KW-0964">Secreted</keyword>
<dbReference type="SMART" id="SM01279">
    <property type="entry name" value="Matrilin_ccoil"/>
    <property type="match status" value="1"/>
</dbReference>
<dbReference type="PRINTS" id="PR00453">
    <property type="entry name" value="VWFADOMAIN"/>
</dbReference>
<proteinExistence type="predicted"/>
<dbReference type="InterPro" id="IPR002035">
    <property type="entry name" value="VWF_A"/>
</dbReference>
<dbReference type="SUPFAM" id="SSF53300">
    <property type="entry name" value="vWA-like"/>
    <property type="match status" value="1"/>
</dbReference>
<evidence type="ECO:0000259" key="9">
    <source>
        <dbReference type="PROSITE" id="PS50234"/>
    </source>
</evidence>
<dbReference type="PANTHER" id="PTHR24020:SF12">
    <property type="entry name" value="MATRILIN-3"/>
    <property type="match status" value="1"/>
</dbReference>
<reference evidence="10" key="2">
    <citation type="submission" date="2025-09" db="UniProtKB">
        <authorList>
            <consortium name="Ensembl"/>
        </authorList>
    </citation>
    <scope>IDENTIFICATION</scope>
</reference>
<dbReference type="PROSITE" id="PS50234">
    <property type="entry name" value="VWFA"/>
    <property type="match status" value="1"/>
</dbReference>
<keyword evidence="5" id="KW-0677">Repeat</keyword>
<dbReference type="InterPro" id="IPR036465">
    <property type="entry name" value="vWFA_dom_sf"/>
</dbReference>
<dbReference type="SMART" id="SM00327">
    <property type="entry name" value="VWA"/>
    <property type="match status" value="1"/>
</dbReference>
<organism evidence="10 11">
    <name type="scientific">Sinocyclocheilus rhinocerous</name>
    <dbReference type="NCBI Taxonomy" id="307959"/>
    <lineage>
        <taxon>Eukaryota</taxon>
        <taxon>Metazoa</taxon>
        <taxon>Chordata</taxon>
        <taxon>Craniata</taxon>
        <taxon>Vertebrata</taxon>
        <taxon>Euteleostomi</taxon>
        <taxon>Actinopterygii</taxon>
        <taxon>Neopterygii</taxon>
        <taxon>Teleostei</taxon>
        <taxon>Ostariophysi</taxon>
        <taxon>Cypriniformes</taxon>
        <taxon>Cyprinidae</taxon>
        <taxon>Cyprininae</taxon>
        <taxon>Sinocyclocheilus</taxon>
    </lineage>
</organism>
<dbReference type="InterPro" id="IPR019466">
    <property type="entry name" value="Matrilin_CC_trimer"/>
</dbReference>
<accession>A0A673JJ63</accession>
<keyword evidence="6" id="KW-1015">Disulfide bond</keyword>